<protein>
    <recommendedName>
        <fullName evidence="2">Prenyltransferase alpha-alpha toroid domain-containing protein</fullName>
    </recommendedName>
</protein>
<keyword evidence="4" id="KW-1185">Reference proteome</keyword>
<dbReference type="Pfam" id="PF00432">
    <property type="entry name" value="Prenyltrans"/>
    <property type="match status" value="3"/>
</dbReference>
<reference evidence="4" key="1">
    <citation type="journal article" date="2016" name="Syst. Appl. Microbiol.">
        <title>Thermococcus piezophilus sp. nov., a novel hyperthermophilic and piezophilic archaeon with a broad pressure range for growth, isolated from a deepest hydrothermal vent at the Mid-Cayman Rise.</title>
        <authorList>
            <person name="Dalmasso C."/>
            <person name="Oger P."/>
            <person name="Selva G."/>
            <person name="Courtine D."/>
            <person name="L'Haridon S."/>
            <person name="Garlaschelli A."/>
            <person name="Roussel E."/>
            <person name="Miyazaki J."/>
            <person name="Reveillaud J."/>
            <person name="Jebbar M."/>
            <person name="Takai K."/>
            <person name="Maignien L."/>
            <person name="Alain K."/>
        </authorList>
    </citation>
    <scope>NUCLEOTIDE SEQUENCE [LARGE SCALE GENOMIC DNA]</scope>
    <source>
        <strain evidence="4">CDGS</strain>
    </source>
</reference>
<dbReference type="RefSeq" id="WP_068663907.1">
    <property type="nucleotide sequence ID" value="NZ_CP015520.1"/>
</dbReference>
<dbReference type="STRING" id="1712654.A7C91_00370"/>
<dbReference type="GO" id="GO:0003824">
    <property type="term" value="F:catalytic activity"/>
    <property type="evidence" value="ECO:0007669"/>
    <property type="project" value="InterPro"/>
</dbReference>
<name>A0A172WEN1_9EURY</name>
<dbReference type="OrthoDB" id="97337at2157"/>
<accession>A0A172WEN1</accession>
<feature type="domain" description="Prenyltransferase alpha-alpha toroid" evidence="2">
    <location>
        <begin position="284"/>
        <end position="355"/>
    </location>
</feature>
<sequence>MKKTLSLFLIFVLVGGVSIGIYYYKNPTSETNSPEAPPVLHCTGQTLNLSAFLGKEWIDYTIKRLNLAKCPDGGFTEIVDTITPDLHSTYYFVATLRAINETPFNQVQTIGWLHTQEENLFKNASEARYGFRNVYHGVMTLKMLNSTPRDPHKIIDFVLSVKRENGAFVYDGLDVTDQAIEILYVLGYNTSKLNDTTQYCLARFKNLTPPRGGDAWGALNFVSEFNRYTRTLDLLGANYTSTQEYKEGVSFMRNISKNISSILMINPPLFLVADLAQALRENGFMDVNISEAIYTYVKSHELPDGGFNLFGKDYGEFQGTYYAVKAIVLSGKKPDNKTISFVHSWESPLGGFAFTFQKFGGPILTYMGVYVAEKIGMDVNRTMIREYLENALHNRWPYSQDDPAPLYSIYLTYGRLNLTMEQDEREYLKNETVRLMELYSNSRVDSILSDPGWIALIRLGNALGVTFSSKTKSNLINAILSKRNPDGTFGTYKNDTPMTLFQTVNAVILLHELGYDYKDNKTVQYFFSLMHDGGWGGPDLYNTYGTIQALVYMNYCPEKVDDIITFVSSLKYRYGGFRFYRGDTSYGGLQETYYALRILELLGAIQ</sequence>
<evidence type="ECO:0000313" key="3">
    <source>
        <dbReference type="EMBL" id="ANF21829.1"/>
    </source>
</evidence>
<keyword evidence="1" id="KW-0677">Repeat</keyword>
<organism evidence="3 4">
    <name type="scientific">Thermococcus piezophilus</name>
    <dbReference type="NCBI Taxonomy" id="1712654"/>
    <lineage>
        <taxon>Archaea</taxon>
        <taxon>Methanobacteriati</taxon>
        <taxon>Methanobacteriota</taxon>
        <taxon>Thermococci</taxon>
        <taxon>Thermococcales</taxon>
        <taxon>Thermococcaceae</taxon>
        <taxon>Thermococcus</taxon>
    </lineage>
</organism>
<dbReference type="Gene3D" id="1.50.10.20">
    <property type="match status" value="2"/>
</dbReference>
<evidence type="ECO:0000259" key="2">
    <source>
        <dbReference type="Pfam" id="PF00432"/>
    </source>
</evidence>
<evidence type="ECO:0000256" key="1">
    <source>
        <dbReference type="ARBA" id="ARBA00022737"/>
    </source>
</evidence>
<evidence type="ECO:0000313" key="4">
    <source>
        <dbReference type="Proteomes" id="UP000076969"/>
    </source>
</evidence>
<dbReference type="GeneID" id="28494602"/>
<feature type="domain" description="Prenyltransferase alpha-alpha toroid" evidence="2">
    <location>
        <begin position="463"/>
        <end position="603"/>
    </location>
</feature>
<dbReference type="KEGG" id="tpie:A7C91_00370"/>
<dbReference type="Proteomes" id="UP000076969">
    <property type="component" value="Chromosome"/>
</dbReference>
<dbReference type="EMBL" id="CP015520">
    <property type="protein sequence ID" value="ANF21829.1"/>
    <property type="molecule type" value="Genomic_DNA"/>
</dbReference>
<gene>
    <name evidence="3" type="ORF">A7C91_00370</name>
</gene>
<dbReference type="SUPFAM" id="SSF48239">
    <property type="entry name" value="Terpenoid cyclases/Protein prenyltransferases"/>
    <property type="match status" value="3"/>
</dbReference>
<dbReference type="AlphaFoldDB" id="A0A172WEN1"/>
<dbReference type="InterPro" id="IPR008930">
    <property type="entry name" value="Terpenoid_cyclase/PrenylTrfase"/>
</dbReference>
<proteinExistence type="predicted"/>
<feature type="domain" description="Prenyltransferase alpha-alpha toroid" evidence="2">
    <location>
        <begin position="55"/>
        <end position="168"/>
    </location>
</feature>
<dbReference type="InterPro" id="IPR001330">
    <property type="entry name" value="Prenyltrans"/>
</dbReference>